<protein>
    <submittedName>
        <fullName evidence="1">Uncharacterized protein</fullName>
    </submittedName>
</protein>
<evidence type="ECO:0000313" key="1">
    <source>
        <dbReference type="EMBL" id="CAH1002645.1"/>
    </source>
</evidence>
<accession>A0ABM9B5M8</accession>
<reference evidence="1" key="1">
    <citation type="submission" date="2021-12" db="EMBL/GenBank/DDBJ databases">
        <authorList>
            <person name="Rodrigo-Torres L."/>
            <person name="Arahal R. D."/>
            <person name="Lucena T."/>
        </authorList>
    </citation>
    <scope>NUCLEOTIDE SEQUENCE</scope>
    <source>
        <strain evidence="1">CECT 8419</strain>
    </source>
</reference>
<keyword evidence="2" id="KW-1185">Reference proteome</keyword>
<evidence type="ECO:0000313" key="2">
    <source>
        <dbReference type="Proteomes" id="UP000837803"/>
    </source>
</evidence>
<dbReference type="EMBL" id="CAKLPZ010000007">
    <property type="protein sequence ID" value="CAH1002645.1"/>
    <property type="molecule type" value="Genomic_DNA"/>
</dbReference>
<dbReference type="RefSeq" id="WP_238752472.1">
    <property type="nucleotide sequence ID" value="NZ_CAKLPZ010000007.1"/>
</dbReference>
<comment type="caution">
    <text evidence="1">The sequence shown here is derived from an EMBL/GenBank/DDBJ whole genome shotgun (WGS) entry which is preliminary data.</text>
</comment>
<proteinExistence type="predicted"/>
<dbReference type="Proteomes" id="UP000837803">
    <property type="component" value="Unassembled WGS sequence"/>
</dbReference>
<gene>
    <name evidence="1" type="ORF">LEM8419_03517</name>
</gene>
<organism evidence="1 2">
    <name type="scientific">Neolewinella maritima</name>
    <dbReference type="NCBI Taxonomy" id="1383882"/>
    <lineage>
        <taxon>Bacteria</taxon>
        <taxon>Pseudomonadati</taxon>
        <taxon>Bacteroidota</taxon>
        <taxon>Saprospiria</taxon>
        <taxon>Saprospirales</taxon>
        <taxon>Lewinellaceae</taxon>
        <taxon>Neolewinella</taxon>
    </lineage>
</organism>
<sequence>MSQALTTHTAALPVIEGGAMENFYQLLNRQPPADAININKLAGGAKYLPIPFLEMKLDELYYGLWTSETTDTKVVGNEYVVTVQVAVYHPVARQWITRTGIGSVPIQQKKGASITDLDAKYTNALQKNAPAAKAFAFKNAVKGFGTIFGRDLNRAEDDIPDYVPGSTQVAVEESKAEKAMAAIAEADSTTLGKLYLKHKSLPGIPAAIMARRKELSSQSA</sequence>
<name>A0ABM9B5M8_9BACT</name>